<dbReference type="Pfam" id="PF01434">
    <property type="entry name" value="Peptidase_M41"/>
    <property type="match status" value="1"/>
</dbReference>
<dbReference type="Proteomes" id="UP000177457">
    <property type="component" value="Unassembled WGS sequence"/>
</dbReference>
<evidence type="ECO:0000256" key="14">
    <source>
        <dbReference type="HAMAP-Rule" id="MF_01458"/>
    </source>
</evidence>
<evidence type="ECO:0000256" key="8">
    <source>
        <dbReference type="ARBA" id="ARBA00022833"/>
    </source>
</evidence>
<keyword evidence="4 14" id="KW-0812">Transmembrane</keyword>
<dbReference type="InterPro" id="IPR027417">
    <property type="entry name" value="P-loop_NTPase"/>
</dbReference>
<dbReference type="InterPro" id="IPR037219">
    <property type="entry name" value="Peptidase_M41-like"/>
</dbReference>
<dbReference type="GO" id="GO:0005886">
    <property type="term" value="C:plasma membrane"/>
    <property type="evidence" value="ECO:0007669"/>
    <property type="project" value="UniProtKB-SubCell"/>
</dbReference>
<dbReference type="InterPro" id="IPR000642">
    <property type="entry name" value="Peptidase_M41"/>
</dbReference>
<reference evidence="17 18" key="1">
    <citation type="journal article" date="2016" name="Nat. Commun.">
        <title>Thousands of microbial genomes shed light on interconnected biogeochemical processes in an aquifer system.</title>
        <authorList>
            <person name="Anantharaman K."/>
            <person name="Brown C.T."/>
            <person name="Hug L.A."/>
            <person name="Sharon I."/>
            <person name="Castelle C.J."/>
            <person name="Probst A.J."/>
            <person name="Thomas B.C."/>
            <person name="Singh A."/>
            <person name="Wilkins M.J."/>
            <person name="Karaoz U."/>
            <person name="Brodie E.L."/>
            <person name="Williams K.H."/>
            <person name="Hubbard S.S."/>
            <person name="Banfield J.F."/>
        </authorList>
    </citation>
    <scope>NUCLEOTIDE SEQUENCE [LARGE SCALE GENOMIC DNA]</scope>
</reference>
<dbReference type="InterPro" id="IPR011546">
    <property type="entry name" value="Pept_M41_FtsH_extracell"/>
</dbReference>
<dbReference type="Gene3D" id="1.10.8.60">
    <property type="match status" value="1"/>
</dbReference>
<dbReference type="GO" id="GO:0004176">
    <property type="term" value="F:ATP-dependent peptidase activity"/>
    <property type="evidence" value="ECO:0007669"/>
    <property type="project" value="InterPro"/>
</dbReference>
<evidence type="ECO:0000313" key="18">
    <source>
        <dbReference type="Proteomes" id="UP000177457"/>
    </source>
</evidence>
<evidence type="ECO:0000256" key="1">
    <source>
        <dbReference type="ARBA" id="ARBA00004370"/>
    </source>
</evidence>
<dbReference type="EC" id="3.4.24.-" evidence="14"/>
<comment type="cofactor">
    <cofactor evidence="14">
        <name>Zn(2+)</name>
        <dbReference type="ChEBI" id="CHEBI:29105"/>
    </cofactor>
    <text evidence="14">Binds 1 zinc ion per subunit.</text>
</comment>
<dbReference type="GO" id="GO:0006508">
    <property type="term" value="P:proteolysis"/>
    <property type="evidence" value="ECO:0007669"/>
    <property type="project" value="UniProtKB-KW"/>
</dbReference>
<dbReference type="SMART" id="SM00382">
    <property type="entry name" value="AAA"/>
    <property type="match status" value="1"/>
</dbReference>
<dbReference type="SUPFAM" id="SSF52540">
    <property type="entry name" value="P-loop containing nucleoside triphosphate hydrolases"/>
    <property type="match status" value="1"/>
</dbReference>
<feature type="active site" evidence="14">
    <location>
        <position position="428"/>
    </location>
</feature>
<dbReference type="InterPro" id="IPR003593">
    <property type="entry name" value="AAA+_ATPase"/>
</dbReference>
<comment type="caution">
    <text evidence="17">The sequence shown here is derived from an EMBL/GenBank/DDBJ whole genome shotgun (WGS) entry which is preliminary data.</text>
</comment>
<dbReference type="GO" id="GO:0016887">
    <property type="term" value="F:ATP hydrolysis activity"/>
    <property type="evidence" value="ECO:0007669"/>
    <property type="project" value="UniProtKB-UniRule"/>
</dbReference>
<keyword evidence="17" id="KW-0131">Cell cycle</keyword>
<dbReference type="STRING" id="1798683.A3C90_02870"/>
<dbReference type="PROSITE" id="PS00674">
    <property type="entry name" value="AAA"/>
    <property type="match status" value="1"/>
</dbReference>
<evidence type="ECO:0000256" key="4">
    <source>
        <dbReference type="ARBA" id="ARBA00022692"/>
    </source>
</evidence>
<dbReference type="SUPFAM" id="SSF140990">
    <property type="entry name" value="FtsH protease domain-like"/>
    <property type="match status" value="1"/>
</dbReference>
<feature type="binding site" evidence="14">
    <location>
        <position position="427"/>
    </location>
    <ligand>
        <name>Zn(2+)</name>
        <dbReference type="ChEBI" id="CHEBI:29105"/>
        <note>catalytic</note>
    </ligand>
</feature>
<dbReference type="EMBL" id="MFQE01000041">
    <property type="protein sequence ID" value="OGH70715.1"/>
    <property type="molecule type" value="Genomic_DNA"/>
</dbReference>
<dbReference type="PANTHER" id="PTHR23076:SF113">
    <property type="entry name" value="ATP-DEPENDENT ZINC METALLOPROTEASE FTSH 1, CHLOROPLASTIC-RELATED"/>
    <property type="match status" value="1"/>
</dbReference>
<dbReference type="GO" id="GO:0051301">
    <property type="term" value="P:cell division"/>
    <property type="evidence" value="ECO:0007669"/>
    <property type="project" value="UniProtKB-KW"/>
</dbReference>
<dbReference type="GO" id="GO:0004222">
    <property type="term" value="F:metalloendopeptidase activity"/>
    <property type="evidence" value="ECO:0007669"/>
    <property type="project" value="InterPro"/>
</dbReference>
<dbReference type="Pfam" id="PF17862">
    <property type="entry name" value="AAA_lid_3"/>
    <property type="match status" value="1"/>
</dbReference>
<comment type="function">
    <text evidence="14">Acts as a processive, ATP-dependent zinc metallopeptidase for both cytoplasmic and membrane proteins. Plays a role in the quality control of integral membrane proteins.</text>
</comment>
<keyword evidence="12 14" id="KW-0472">Membrane</keyword>
<dbReference type="GO" id="GO:0005524">
    <property type="term" value="F:ATP binding"/>
    <property type="evidence" value="ECO:0007669"/>
    <property type="project" value="UniProtKB-UniRule"/>
</dbReference>
<keyword evidence="7 14" id="KW-0378">Hydrolase</keyword>
<keyword evidence="17" id="KW-0132">Cell division</keyword>
<feature type="binding site" evidence="14">
    <location>
        <position position="431"/>
    </location>
    <ligand>
        <name>Zn(2+)</name>
        <dbReference type="ChEBI" id="CHEBI:29105"/>
        <note>catalytic</note>
    </ligand>
</feature>
<feature type="domain" description="AAA+ ATPase" evidence="16">
    <location>
        <begin position="197"/>
        <end position="336"/>
    </location>
</feature>
<dbReference type="GO" id="GO:0030163">
    <property type="term" value="P:protein catabolic process"/>
    <property type="evidence" value="ECO:0007669"/>
    <property type="project" value="UniProtKB-UniRule"/>
</dbReference>
<evidence type="ECO:0000256" key="7">
    <source>
        <dbReference type="ARBA" id="ARBA00022801"/>
    </source>
</evidence>
<name>A0A1F6MGC9_9BACT</name>
<comment type="similarity">
    <text evidence="2 14">In the C-terminal section; belongs to the peptidase M41 family.</text>
</comment>
<dbReference type="HAMAP" id="MF_01458">
    <property type="entry name" value="FtsH"/>
    <property type="match status" value="1"/>
</dbReference>
<dbReference type="PANTHER" id="PTHR23076">
    <property type="entry name" value="METALLOPROTEASE M41 FTSH"/>
    <property type="match status" value="1"/>
</dbReference>
<comment type="similarity">
    <text evidence="13 14">In the central section; belongs to the AAA ATPase family.</text>
</comment>
<dbReference type="Gene3D" id="1.20.58.760">
    <property type="entry name" value="Peptidase M41"/>
    <property type="match status" value="1"/>
</dbReference>
<keyword evidence="3 14" id="KW-0645">Protease</keyword>
<dbReference type="NCBIfam" id="TIGR01241">
    <property type="entry name" value="FtsH_fam"/>
    <property type="match status" value="1"/>
</dbReference>
<evidence type="ECO:0000256" key="15">
    <source>
        <dbReference type="RuleBase" id="RU003651"/>
    </source>
</evidence>
<comment type="caution">
    <text evidence="14">Lacks conserved residue(s) required for the propagation of feature annotation.</text>
</comment>
<dbReference type="FunFam" id="3.40.50.300:FF:000001">
    <property type="entry name" value="ATP-dependent zinc metalloprotease FtsH"/>
    <property type="match status" value="1"/>
</dbReference>
<feature type="transmembrane region" description="Helical" evidence="14">
    <location>
        <begin position="110"/>
        <end position="132"/>
    </location>
</feature>
<keyword evidence="14" id="KW-1003">Cell membrane</keyword>
<evidence type="ECO:0000313" key="17">
    <source>
        <dbReference type="EMBL" id="OGH70715.1"/>
    </source>
</evidence>
<organism evidence="17 18">
    <name type="scientific">Candidatus Magasanikbacteria bacterium RIFCSPHIGHO2_02_FULL_51_14</name>
    <dbReference type="NCBI Taxonomy" id="1798683"/>
    <lineage>
        <taxon>Bacteria</taxon>
        <taxon>Candidatus Magasanikiibacteriota</taxon>
    </lineage>
</organism>
<dbReference type="InterPro" id="IPR041569">
    <property type="entry name" value="AAA_lid_3"/>
</dbReference>
<dbReference type="CDD" id="cd19501">
    <property type="entry name" value="RecA-like_FtsH"/>
    <property type="match status" value="1"/>
</dbReference>
<dbReference type="Gene3D" id="3.40.50.300">
    <property type="entry name" value="P-loop containing nucleotide triphosphate hydrolases"/>
    <property type="match status" value="1"/>
</dbReference>
<keyword evidence="6 14" id="KW-0547">Nucleotide-binding</keyword>
<comment type="subcellular location">
    <subcellularLocation>
        <location evidence="14">Cell membrane</location>
        <topology evidence="14">Multi-pass membrane protein</topology>
        <orientation evidence="14">Cytoplasmic side</orientation>
    </subcellularLocation>
    <subcellularLocation>
        <location evidence="1">Membrane</location>
    </subcellularLocation>
</comment>
<keyword evidence="9 14" id="KW-0067">ATP-binding</keyword>
<dbReference type="InterPro" id="IPR005936">
    <property type="entry name" value="FtsH"/>
</dbReference>
<comment type="similarity">
    <text evidence="15">Belongs to the AAA ATPase family.</text>
</comment>
<evidence type="ECO:0000256" key="3">
    <source>
        <dbReference type="ARBA" id="ARBA00022670"/>
    </source>
</evidence>
<dbReference type="InterPro" id="IPR003959">
    <property type="entry name" value="ATPase_AAA_core"/>
</dbReference>
<evidence type="ECO:0000256" key="2">
    <source>
        <dbReference type="ARBA" id="ARBA00010044"/>
    </source>
</evidence>
<evidence type="ECO:0000259" key="16">
    <source>
        <dbReference type="SMART" id="SM00382"/>
    </source>
</evidence>
<protein>
    <recommendedName>
        <fullName evidence="14">ATP-dependent zinc metalloprotease FtsH</fullName>
        <ecNumber evidence="14">3.4.24.-</ecNumber>
    </recommendedName>
</protein>
<evidence type="ECO:0000256" key="5">
    <source>
        <dbReference type="ARBA" id="ARBA00022723"/>
    </source>
</evidence>
<accession>A0A1F6MGC9</accession>
<gene>
    <name evidence="14" type="primary">ftsH</name>
    <name evidence="17" type="ORF">A3C90_02870</name>
</gene>
<dbReference type="InterPro" id="IPR003960">
    <property type="entry name" value="ATPase_AAA_CS"/>
</dbReference>
<evidence type="ECO:0000256" key="6">
    <source>
        <dbReference type="ARBA" id="ARBA00022741"/>
    </source>
</evidence>
<dbReference type="FunFam" id="1.20.58.760:FF:000001">
    <property type="entry name" value="ATP-dependent zinc metalloprotease FtsH"/>
    <property type="match status" value="1"/>
</dbReference>
<evidence type="ECO:0000256" key="12">
    <source>
        <dbReference type="ARBA" id="ARBA00023136"/>
    </source>
</evidence>
<evidence type="ECO:0000256" key="9">
    <source>
        <dbReference type="ARBA" id="ARBA00022840"/>
    </source>
</evidence>
<dbReference type="FunFam" id="1.10.8.60:FF:000001">
    <property type="entry name" value="ATP-dependent zinc metalloprotease FtsH"/>
    <property type="match status" value="1"/>
</dbReference>
<dbReference type="AlphaFoldDB" id="A0A1F6MGC9"/>
<feature type="binding site" evidence="14">
    <location>
        <begin position="205"/>
        <end position="212"/>
    </location>
    <ligand>
        <name>ATP</name>
        <dbReference type="ChEBI" id="CHEBI:30616"/>
    </ligand>
</feature>
<comment type="subunit">
    <text evidence="14">Homohexamer.</text>
</comment>
<evidence type="ECO:0000256" key="13">
    <source>
        <dbReference type="ARBA" id="ARBA00061570"/>
    </source>
</evidence>
<keyword evidence="10 14" id="KW-1133">Transmembrane helix</keyword>
<evidence type="ECO:0000256" key="10">
    <source>
        <dbReference type="ARBA" id="ARBA00022989"/>
    </source>
</evidence>
<feature type="binding site" evidence="14">
    <location>
        <position position="505"/>
    </location>
    <ligand>
        <name>Zn(2+)</name>
        <dbReference type="ChEBI" id="CHEBI:29105"/>
        <note>catalytic</note>
    </ligand>
</feature>
<dbReference type="GO" id="GO:0008270">
    <property type="term" value="F:zinc ion binding"/>
    <property type="evidence" value="ECO:0007669"/>
    <property type="project" value="UniProtKB-UniRule"/>
</dbReference>
<dbReference type="Pfam" id="PF06480">
    <property type="entry name" value="FtsH_ext"/>
    <property type="match status" value="1"/>
</dbReference>
<sequence>MKNLAKNLLFILLALFLIAALFSYGGPGEKEPDEVDISTLVQEINDGKVKSIDVVGDILTATLTDENANTQQIKKEFGQPFSELMNNYGVAPEKLQGIAVAVKEETGAKFWFKALAPYLIPLLFILGVIFFMSRQVQGINRSAMGFGQSKAREAKEEEKTKKTFKDVAGAREAKEELIEIVDFLKNPKRFTDMGAKIPKGVLLMGAPGTGKTLIAKAVAGEAGVPFFHMSGSEFVEMFVGVGASRVRDLFARAKKAAPAIVFIDEIDAVGRKRGAGLGGSHDEREQTLNQILVEMDGFDPHLGVIVIAATNRPDVLDVALLRPGRFDRQVVIDMPDIAEREEILAVHAANKPLAKNVSLRKVAERTPGFAGADLENLLNEAAILAVRRNKKQVDEEDILESIEKVLLGPAKKSRIMTKKEREMTAYHEAGHAIVGHFLPNCDPVRKVSIIGRGRAGGYTLAMPERDVRYQTLAQFADNLAMMLGGYVTERMIYGDDQLSTGPSSDLKKATEQATAMVMRYGMSDKLGPRMYGEREELIFLAQEIHERKNYSEKTAQLIDAEINRLLDEAKAAATRIVTEHRVKFDALVKVLLEKETVEQEVFVTIVGEGARKSDTGGELEVTHG</sequence>
<dbReference type="Pfam" id="PF00004">
    <property type="entry name" value="AAA"/>
    <property type="match status" value="1"/>
</dbReference>
<keyword evidence="8 14" id="KW-0862">Zinc</keyword>
<keyword evidence="11 14" id="KW-0482">Metalloprotease</keyword>
<keyword evidence="5 14" id="KW-0479">Metal-binding</keyword>
<proteinExistence type="inferred from homology"/>
<evidence type="ECO:0000256" key="11">
    <source>
        <dbReference type="ARBA" id="ARBA00023049"/>
    </source>
</evidence>